<feature type="domain" description="LysM" evidence="1">
    <location>
        <begin position="42"/>
        <end position="94"/>
    </location>
</feature>
<dbReference type="PROSITE" id="PS51782">
    <property type="entry name" value="LYSM"/>
    <property type="match status" value="2"/>
</dbReference>
<dbReference type="CDD" id="cd00118">
    <property type="entry name" value="LysM"/>
    <property type="match status" value="1"/>
</dbReference>
<keyword evidence="3" id="KW-1185">Reference proteome</keyword>
<dbReference type="OrthoDB" id="5469006at2"/>
<evidence type="ECO:0000313" key="2">
    <source>
        <dbReference type="EMBL" id="SDN29820.1"/>
    </source>
</evidence>
<dbReference type="STRING" id="206665.SAMN04488516_101320"/>
<reference evidence="2 3" key="1">
    <citation type="submission" date="2016-10" db="EMBL/GenBank/DDBJ databases">
        <authorList>
            <person name="de Groot N.N."/>
        </authorList>
    </citation>
    <scope>NUCLEOTIDE SEQUENCE [LARGE SCALE GENOMIC DNA]</scope>
    <source>
        <strain evidence="2 3">DSM 15269</strain>
    </source>
</reference>
<feature type="domain" description="LysM" evidence="1">
    <location>
        <begin position="115"/>
        <end position="168"/>
    </location>
</feature>
<proteinExistence type="predicted"/>
<dbReference type="InterPro" id="IPR018392">
    <property type="entry name" value="LysM"/>
</dbReference>
<accession>A0A1H0A8H6</accession>
<dbReference type="InterPro" id="IPR036779">
    <property type="entry name" value="LysM_dom_sf"/>
</dbReference>
<dbReference type="EMBL" id="FNIN01000001">
    <property type="protein sequence ID" value="SDN29820.1"/>
    <property type="molecule type" value="Genomic_DNA"/>
</dbReference>
<dbReference type="SMART" id="SM00257">
    <property type="entry name" value="LysM"/>
    <property type="match status" value="2"/>
</dbReference>
<dbReference type="AlphaFoldDB" id="A0A1H0A8H6"/>
<dbReference type="Pfam" id="PF01476">
    <property type="entry name" value="LysM"/>
    <property type="match status" value="1"/>
</dbReference>
<gene>
    <name evidence="2" type="ORF">SAMN04488516_101320</name>
</gene>
<protein>
    <submittedName>
        <fullName evidence="2">LysM domain-containing protein</fullName>
    </submittedName>
</protein>
<dbReference type="RefSeq" id="WP_092062361.1">
    <property type="nucleotide sequence ID" value="NZ_FNIN01000001.1"/>
</dbReference>
<evidence type="ECO:0000259" key="1">
    <source>
        <dbReference type="PROSITE" id="PS51782"/>
    </source>
</evidence>
<evidence type="ECO:0000313" key="3">
    <source>
        <dbReference type="Proteomes" id="UP000199602"/>
    </source>
</evidence>
<sequence>MKYKSLLFFLVILLFLFNSIAIPQYIPRLFFKKKISFKNEYIEYKVKKGEWLYKILRSYNIPENQLPLVVKIIKKLNPHIKDLSNLEANQILRIPKIYTKYKTLNYLKKYKYKPKTYRVRKGDNVVKILRNISGVPTKLIFNEYLTIFRLLNPTVDVNNIQTGTKVKVPIPLHPVKNFYPGALKPIKTQKNNKFLTKKRNRSKNKIHSPKKTFTNSIDPKKTLITILQNLGFGVAPGLKAYFPQADGSWLEIDLTKNILLTLTSHKKVLLSLEDYFQEGLKYPFKVIKVSSWNPSEILLQLNKNYPSLVKLWPKNQTFIFNNTNFSTEIKADFVVKIKNKIFTIIFLDKKASTDNMNIVYSFLKNIGVNVLYLKNDDIKQTIEKIKCKLINPKLIYVPTIVEKDILKFIKKKYIPKQKHKNILSYLRKNKIIVKKRIGFYIFRDKDKFIKLYSYLIVIRDKFSSKNKSIYIYRGNNPYISTLLHLNGYKVYILQ</sequence>
<name>A0A1H0A8H6_9BACT</name>
<dbReference type="Proteomes" id="UP000199602">
    <property type="component" value="Unassembled WGS sequence"/>
</dbReference>
<dbReference type="Gene3D" id="3.10.350.10">
    <property type="entry name" value="LysM domain"/>
    <property type="match status" value="1"/>
</dbReference>
<organism evidence="2 3">
    <name type="scientific">Desulfonauticus submarinus</name>
    <dbReference type="NCBI Taxonomy" id="206665"/>
    <lineage>
        <taxon>Bacteria</taxon>
        <taxon>Pseudomonadati</taxon>
        <taxon>Thermodesulfobacteriota</taxon>
        <taxon>Desulfovibrionia</taxon>
        <taxon>Desulfovibrionales</taxon>
        <taxon>Desulfonauticaceae</taxon>
        <taxon>Desulfonauticus</taxon>
    </lineage>
</organism>